<feature type="region of interest" description="Disordered" evidence="1">
    <location>
        <begin position="40"/>
        <end position="92"/>
    </location>
</feature>
<name>A0ABD5P7X7_9EURY</name>
<dbReference type="EMBL" id="JBHSDS010000002">
    <property type="protein sequence ID" value="MFC4356599.1"/>
    <property type="molecule type" value="Genomic_DNA"/>
</dbReference>
<dbReference type="Proteomes" id="UP001595921">
    <property type="component" value="Unassembled WGS sequence"/>
</dbReference>
<reference evidence="2 3" key="1">
    <citation type="journal article" date="2019" name="Int. J. Syst. Evol. Microbiol.">
        <title>The Global Catalogue of Microorganisms (GCM) 10K type strain sequencing project: providing services to taxonomists for standard genome sequencing and annotation.</title>
        <authorList>
            <consortium name="The Broad Institute Genomics Platform"/>
            <consortium name="The Broad Institute Genome Sequencing Center for Infectious Disease"/>
            <person name="Wu L."/>
            <person name="Ma J."/>
        </authorList>
    </citation>
    <scope>NUCLEOTIDE SEQUENCE [LARGE SCALE GENOMIC DNA]</scope>
    <source>
        <strain evidence="2 3">CGMCC 1.12553</strain>
    </source>
</reference>
<organism evidence="2 3">
    <name type="scientific">Halobium salinum</name>
    <dbReference type="NCBI Taxonomy" id="1364940"/>
    <lineage>
        <taxon>Archaea</taxon>
        <taxon>Methanobacteriati</taxon>
        <taxon>Methanobacteriota</taxon>
        <taxon>Stenosarchaea group</taxon>
        <taxon>Halobacteria</taxon>
        <taxon>Halobacteriales</taxon>
        <taxon>Haloferacaceae</taxon>
        <taxon>Halobium</taxon>
    </lineage>
</organism>
<gene>
    <name evidence="2" type="ORF">ACFO0N_01405</name>
</gene>
<keyword evidence="3" id="KW-1185">Reference proteome</keyword>
<sequence>MPIETAGLSVSADFSTSIGLSTSVDRRRLAAVRTVRARALSCPVEAEEASGRQRKRAGGRGSERVKSNLRRSGTKVNEVEEEWDRSEPEVRS</sequence>
<proteinExistence type="predicted"/>
<evidence type="ECO:0000313" key="3">
    <source>
        <dbReference type="Proteomes" id="UP001595921"/>
    </source>
</evidence>
<dbReference type="AlphaFoldDB" id="A0ABD5P7X7"/>
<accession>A0ABD5P7X7</accession>
<dbReference type="RefSeq" id="WP_267625036.1">
    <property type="nucleotide sequence ID" value="NZ_JAODIW010000010.1"/>
</dbReference>
<evidence type="ECO:0000256" key="1">
    <source>
        <dbReference type="SAM" id="MobiDB-lite"/>
    </source>
</evidence>
<comment type="caution">
    <text evidence="2">The sequence shown here is derived from an EMBL/GenBank/DDBJ whole genome shotgun (WGS) entry which is preliminary data.</text>
</comment>
<protein>
    <submittedName>
        <fullName evidence="2">Uncharacterized protein</fullName>
    </submittedName>
</protein>
<evidence type="ECO:0000313" key="2">
    <source>
        <dbReference type="EMBL" id="MFC4356599.1"/>
    </source>
</evidence>